<gene>
    <name evidence="1" type="ORF">LCGC14_1572120</name>
</gene>
<comment type="caution">
    <text evidence="1">The sequence shown here is derived from an EMBL/GenBank/DDBJ whole genome shotgun (WGS) entry which is preliminary data.</text>
</comment>
<sequence length="107" mass="11929">MDGVIEVNPGRVETLYSSGMELPYVEFGQAEPALKLVHGGEEYWYYKTLPLKGYGAVLARYVRELGVDGKKPLLARFRPGENFSTSSHWDRIYIYATGVTPIGAGKK</sequence>
<evidence type="ECO:0000313" key="1">
    <source>
        <dbReference type="EMBL" id="KKM27695.1"/>
    </source>
</evidence>
<reference evidence="1" key="1">
    <citation type="journal article" date="2015" name="Nature">
        <title>Complex archaea that bridge the gap between prokaryotes and eukaryotes.</title>
        <authorList>
            <person name="Spang A."/>
            <person name="Saw J.H."/>
            <person name="Jorgensen S.L."/>
            <person name="Zaremba-Niedzwiedzka K."/>
            <person name="Martijn J."/>
            <person name="Lind A.E."/>
            <person name="van Eijk R."/>
            <person name="Schleper C."/>
            <person name="Guy L."/>
            <person name="Ettema T.J."/>
        </authorList>
    </citation>
    <scope>NUCLEOTIDE SEQUENCE</scope>
</reference>
<protein>
    <submittedName>
        <fullName evidence="1">Uncharacterized protein</fullName>
    </submittedName>
</protein>
<proteinExistence type="predicted"/>
<dbReference type="AlphaFoldDB" id="A0A0F9LJT5"/>
<organism evidence="1">
    <name type="scientific">marine sediment metagenome</name>
    <dbReference type="NCBI Taxonomy" id="412755"/>
    <lineage>
        <taxon>unclassified sequences</taxon>
        <taxon>metagenomes</taxon>
        <taxon>ecological metagenomes</taxon>
    </lineage>
</organism>
<dbReference type="EMBL" id="LAZR01012272">
    <property type="protein sequence ID" value="KKM27695.1"/>
    <property type="molecule type" value="Genomic_DNA"/>
</dbReference>
<accession>A0A0F9LJT5</accession>
<name>A0A0F9LJT5_9ZZZZ</name>